<evidence type="ECO:0000313" key="1">
    <source>
        <dbReference type="EMBL" id="MPM84831.1"/>
    </source>
</evidence>
<dbReference type="AlphaFoldDB" id="A0A645D6E6"/>
<sequence>MKAVFQSDVEAVVGIMYPEANPKARVPFEVIGEPVTVRPVGTVIATEVTVPCGIAGKVAKAPAPVMY</sequence>
<accession>A0A645D6E6</accession>
<proteinExistence type="predicted"/>
<name>A0A645D6E6_9ZZZZ</name>
<reference evidence="1" key="1">
    <citation type="submission" date="2019-08" db="EMBL/GenBank/DDBJ databases">
        <authorList>
            <person name="Kucharzyk K."/>
            <person name="Murdoch R.W."/>
            <person name="Higgins S."/>
            <person name="Loffler F."/>
        </authorList>
    </citation>
    <scope>NUCLEOTIDE SEQUENCE</scope>
</reference>
<dbReference type="EMBL" id="VSSQ01033293">
    <property type="protein sequence ID" value="MPM84831.1"/>
    <property type="molecule type" value="Genomic_DNA"/>
</dbReference>
<comment type="caution">
    <text evidence="1">The sequence shown here is derived from an EMBL/GenBank/DDBJ whole genome shotgun (WGS) entry which is preliminary data.</text>
</comment>
<protein>
    <submittedName>
        <fullName evidence="1">Uncharacterized protein</fullName>
    </submittedName>
</protein>
<gene>
    <name evidence="1" type="ORF">SDC9_131907</name>
</gene>
<organism evidence="1">
    <name type="scientific">bioreactor metagenome</name>
    <dbReference type="NCBI Taxonomy" id="1076179"/>
    <lineage>
        <taxon>unclassified sequences</taxon>
        <taxon>metagenomes</taxon>
        <taxon>ecological metagenomes</taxon>
    </lineage>
</organism>